<dbReference type="Proteomes" id="UP000298057">
    <property type="component" value="Unassembled WGS sequence"/>
</dbReference>
<dbReference type="RefSeq" id="WP_135627478.1">
    <property type="nucleotide sequence ID" value="NZ_RQGU01000101.1"/>
</dbReference>
<keyword evidence="2" id="KW-1185">Reference proteome</keyword>
<dbReference type="InterPro" id="IPR009363">
    <property type="entry name" value="Phage_Mu_Gp16"/>
</dbReference>
<dbReference type="Pfam" id="PF06252">
    <property type="entry name" value="GemA"/>
    <property type="match status" value="1"/>
</dbReference>
<protein>
    <submittedName>
        <fullName evidence="1">DUF1018 domain-containing protein</fullName>
    </submittedName>
</protein>
<comment type="caution">
    <text evidence="1">The sequence shown here is derived from an EMBL/GenBank/DDBJ whole genome shotgun (WGS) entry which is preliminary data.</text>
</comment>
<organism evidence="1 2">
    <name type="scientific">Leptospira selangorensis</name>
    <dbReference type="NCBI Taxonomy" id="2484982"/>
    <lineage>
        <taxon>Bacteria</taxon>
        <taxon>Pseudomonadati</taxon>
        <taxon>Spirochaetota</taxon>
        <taxon>Spirochaetia</taxon>
        <taxon>Leptospirales</taxon>
        <taxon>Leptospiraceae</taxon>
        <taxon>Leptospira</taxon>
    </lineage>
</organism>
<proteinExistence type="predicted"/>
<accession>A0ABY2N9R2</accession>
<sequence>MTSLKQLWTLKSNAGMSDEDFRSLCFSFSQKESTKDLSPVQRDKVKAEMIRMYPQLKTNTSKPTTRKRSLTKKVDGIFVFPSHQQKEHAKFLLDSLLKLSPSGINLDSQSYRMYKKSFQKLSRFEVQGIIESLKGMIKRLEMASTSSSKPSNS</sequence>
<dbReference type="EMBL" id="RQGU01000101">
    <property type="protein sequence ID" value="TGM19060.1"/>
    <property type="molecule type" value="Genomic_DNA"/>
</dbReference>
<reference evidence="2" key="1">
    <citation type="journal article" date="2019" name="PLoS Negl. Trop. Dis.">
        <title>Revisiting the worldwide diversity of Leptospira species in the environment.</title>
        <authorList>
            <person name="Vincent A.T."/>
            <person name="Schiettekatte O."/>
            <person name="Bourhy P."/>
            <person name="Veyrier F.J."/>
            <person name="Picardeau M."/>
        </authorList>
    </citation>
    <scope>NUCLEOTIDE SEQUENCE [LARGE SCALE GENOMIC DNA]</scope>
    <source>
        <strain evidence="2">201702406</strain>
    </source>
</reference>
<name>A0ABY2N9R2_9LEPT</name>
<evidence type="ECO:0000313" key="1">
    <source>
        <dbReference type="EMBL" id="TGM19060.1"/>
    </source>
</evidence>
<gene>
    <name evidence="1" type="ORF">EHQ82_10930</name>
</gene>
<evidence type="ECO:0000313" key="2">
    <source>
        <dbReference type="Proteomes" id="UP000298057"/>
    </source>
</evidence>